<dbReference type="EMBL" id="JACNFK010000034">
    <property type="protein sequence ID" value="MBC8520204.1"/>
    <property type="molecule type" value="Genomic_DNA"/>
</dbReference>
<keyword evidence="5 6" id="KW-0804">Transcription</keyword>
<dbReference type="Gene3D" id="1.10.940.10">
    <property type="entry name" value="NusB-like"/>
    <property type="match status" value="1"/>
</dbReference>
<dbReference type="PANTHER" id="PTHR11078:SF3">
    <property type="entry name" value="ANTITERMINATION NUSB DOMAIN-CONTAINING PROTEIN"/>
    <property type="match status" value="1"/>
</dbReference>
<evidence type="ECO:0000256" key="1">
    <source>
        <dbReference type="ARBA" id="ARBA00005952"/>
    </source>
</evidence>
<dbReference type="InterPro" id="IPR035926">
    <property type="entry name" value="NusB-like_sf"/>
</dbReference>
<protein>
    <recommendedName>
        <fullName evidence="6">Transcription antitermination protein NusB</fullName>
    </recommendedName>
    <alternativeName>
        <fullName evidence="6">Antitermination factor NusB</fullName>
    </alternativeName>
</protein>
<gene>
    <name evidence="6 8" type="primary">nusB</name>
    <name evidence="8" type="ORF">H8D24_07350</name>
</gene>
<dbReference type="SUPFAM" id="SSF48013">
    <property type="entry name" value="NusB-like"/>
    <property type="match status" value="1"/>
</dbReference>
<evidence type="ECO:0000256" key="2">
    <source>
        <dbReference type="ARBA" id="ARBA00022814"/>
    </source>
</evidence>
<feature type="domain" description="NusB/RsmB/TIM44" evidence="7">
    <location>
        <begin position="7"/>
        <end position="130"/>
    </location>
</feature>
<evidence type="ECO:0000313" key="8">
    <source>
        <dbReference type="EMBL" id="MBC8520204.1"/>
    </source>
</evidence>
<organism evidence="8 9">
    <name type="scientific">Candidatus Thiopontia autotrophica</name>
    <dbReference type="NCBI Taxonomy" id="2841688"/>
    <lineage>
        <taxon>Bacteria</taxon>
        <taxon>Pseudomonadati</taxon>
        <taxon>Pseudomonadota</taxon>
        <taxon>Gammaproteobacteria</taxon>
        <taxon>Candidatus Thiopontia</taxon>
    </lineage>
</organism>
<reference evidence="8 9" key="1">
    <citation type="submission" date="2020-08" db="EMBL/GenBank/DDBJ databases">
        <title>Bridging the membrane lipid divide: bacteria of the FCB group superphylum have the potential to synthesize archaeal ether lipids.</title>
        <authorList>
            <person name="Villanueva L."/>
            <person name="Von Meijenfeldt F.A.B."/>
            <person name="Westbye A.B."/>
            <person name="Yadav S."/>
            <person name="Hopmans E.C."/>
            <person name="Dutilh B.E."/>
            <person name="Sinninghe Damste J.S."/>
        </authorList>
    </citation>
    <scope>NUCLEOTIDE SEQUENCE [LARGE SCALE GENOMIC DNA]</scope>
    <source>
        <strain evidence="8">NIOZ-UU100</strain>
    </source>
</reference>
<evidence type="ECO:0000259" key="7">
    <source>
        <dbReference type="Pfam" id="PF01029"/>
    </source>
</evidence>
<keyword evidence="4 6" id="KW-0805">Transcription regulation</keyword>
<dbReference type="GO" id="GO:0005829">
    <property type="term" value="C:cytosol"/>
    <property type="evidence" value="ECO:0007669"/>
    <property type="project" value="TreeGrafter"/>
</dbReference>
<evidence type="ECO:0000313" key="9">
    <source>
        <dbReference type="Proteomes" id="UP000654401"/>
    </source>
</evidence>
<evidence type="ECO:0000256" key="5">
    <source>
        <dbReference type="ARBA" id="ARBA00023163"/>
    </source>
</evidence>
<dbReference type="HAMAP" id="MF_00073">
    <property type="entry name" value="NusB"/>
    <property type="match status" value="1"/>
</dbReference>
<dbReference type="NCBIfam" id="TIGR01951">
    <property type="entry name" value="nusB"/>
    <property type="match status" value="1"/>
</dbReference>
<name>A0A8J6P4K3_9GAMM</name>
<dbReference type="Pfam" id="PF01029">
    <property type="entry name" value="NusB"/>
    <property type="match status" value="1"/>
</dbReference>
<dbReference type="InterPro" id="IPR011605">
    <property type="entry name" value="NusB_fam"/>
</dbReference>
<dbReference type="GO" id="GO:0003723">
    <property type="term" value="F:RNA binding"/>
    <property type="evidence" value="ECO:0007669"/>
    <property type="project" value="UniProtKB-UniRule"/>
</dbReference>
<accession>A0A8J6P4K3</accession>
<comment type="similarity">
    <text evidence="1 6">Belongs to the NusB family.</text>
</comment>
<evidence type="ECO:0000256" key="6">
    <source>
        <dbReference type="HAMAP-Rule" id="MF_00073"/>
    </source>
</evidence>
<sequence length="144" mass="16374">MSKERSRSRRAAVQALYQWSISAQPVIEIITQFHEEGILDEADSKLFEKVVKGVIAEVTSVDQSVSPYLSRKIEQVDPVEKALLRLGTYELIYMPEVPYRVVLNEYINLSKTFGSAKSHKFINAALDRVAHESRKVEVAAHEKK</sequence>
<keyword evidence="2 6" id="KW-0889">Transcription antitermination</keyword>
<dbReference type="GO" id="GO:0006353">
    <property type="term" value="P:DNA-templated transcription termination"/>
    <property type="evidence" value="ECO:0007669"/>
    <property type="project" value="UniProtKB-UniRule"/>
</dbReference>
<dbReference type="InterPro" id="IPR006027">
    <property type="entry name" value="NusB_RsmB_TIM44"/>
</dbReference>
<dbReference type="AlphaFoldDB" id="A0A8J6P4K3"/>
<dbReference type="Proteomes" id="UP000654401">
    <property type="component" value="Unassembled WGS sequence"/>
</dbReference>
<dbReference type="PANTHER" id="PTHR11078">
    <property type="entry name" value="N UTILIZATION SUBSTANCE PROTEIN B-RELATED"/>
    <property type="match status" value="1"/>
</dbReference>
<comment type="caution">
    <text evidence="8">The sequence shown here is derived from an EMBL/GenBank/DDBJ whole genome shotgun (WGS) entry which is preliminary data.</text>
</comment>
<keyword evidence="3 6" id="KW-0694">RNA-binding</keyword>
<evidence type="ECO:0000256" key="4">
    <source>
        <dbReference type="ARBA" id="ARBA00023015"/>
    </source>
</evidence>
<evidence type="ECO:0000256" key="3">
    <source>
        <dbReference type="ARBA" id="ARBA00022884"/>
    </source>
</evidence>
<comment type="function">
    <text evidence="6">Involved in transcription antitermination. Required for transcription of ribosomal RNA (rRNA) genes. Binds specifically to the boxA antiterminator sequence of the ribosomal RNA (rrn) operons.</text>
</comment>
<dbReference type="GO" id="GO:0031564">
    <property type="term" value="P:transcription antitermination"/>
    <property type="evidence" value="ECO:0007669"/>
    <property type="project" value="UniProtKB-KW"/>
</dbReference>
<proteinExistence type="inferred from homology"/>